<dbReference type="PANTHER" id="PTHR31111">
    <property type="entry name" value="BNAA05G37150D PROTEIN-RELATED"/>
    <property type="match status" value="1"/>
</dbReference>
<sequence length="387" mass="44803">MDNLFMKTQEKHSHVNSDHAHAHGLCIQLPDDIIFSELPVKFLMRFRCVSQSWCFFFTRNDPSCVDLHLSRLGGTKLLICARNSHLQRQCLLLADLEGGGIGRITQSLTITCEIYYIGMFENINGLVCWHHIGGFIEWIICTYICNPSTREIMKLPIAPPITNTTYVSYHFGFDPYSKGFKLLNIRVSLNYACFWILTLGDNSWRHIYPALPFDFADGALPWLFRLKNCAMKVIVVFDLRDEEFHVIQLPTMNIFPDADMVVLLQVDGHLILVTPCEEIWRLEDYENKVWMEETVTNSTPFQYWCLWRGGNVFAMPAGKDLQMLSSLVENGSRHHRHLEALYYHPEQRSLLKVQIPELSERGFSFIDGVMSQTESIQNLLFQRAINK</sequence>
<dbReference type="EMBL" id="CAUOFW020002981">
    <property type="protein sequence ID" value="CAK9157344.1"/>
    <property type="molecule type" value="Genomic_DNA"/>
</dbReference>
<dbReference type="Pfam" id="PF08268">
    <property type="entry name" value="FBA_3"/>
    <property type="match status" value="1"/>
</dbReference>
<dbReference type="AlphaFoldDB" id="A0ABC8SQ76"/>
<protein>
    <recommendedName>
        <fullName evidence="1">F-box associated beta-propeller type 3 domain-containing protein</fullName>
    </recommendedName>
</protein>
<dbReference type="InterPro" id="IPR017451">
    <property type="entry name" value="F-box-assoc_interact_dom"/>
</dbReference>
<organism evidence="2 3">
    <name type="scientific">Ilex paraguariensis</name>
    <name type="common">yerba mate</name>
    <dbReference type="NCBI Taxonomy" id="185542"/>
    <lineage>
        <taxon>Eukaryota</taxon>
        <taxon>Viridiplantae</taxon>
        <taxon>Streptophyta</taxon>
        <taxon>Embryophyta</taxon>
        <taxon>Tracheophyta</taxon>
        <taxon>Spermatophyta</taxon>
        <taxon>Magnoliopsida</taxon>
        <taxon>eudicotyledons</taxon>
        <taxon>Gunneridae</taxon>
        <taxon>Pentapetalae</taxon>
        <taxon>asterids</taxon>
        <taxon>campanulids</taxon>
        <taxon>Aquifoliales</taxon>
        <taxon>Aquifoliaceae</taxon>
        <taxon>Ilex</taxon>
    </lineage>
</organism>
<dbReference type="SUPFAM" id="SSF81383">
    <property type="entry name" value="F-box domain"/>
    <property type="match status" value="1"/>
</dbReference>
<reference evidence="2 3" key="1">
    <citation type="submission" date="2024-02" db="EMBL/GenBank/DDBJ databases">
        <authorList>
            <person name="Vignale AGUSTIN F."/>
            <person name="Sosa J E."/>
            <person name="Modenutti C."/>
        </authorList>
    </citation>
    <scope>NUCLEOTIDE SEQUENCE [LARGE SCALE GENOMIC DNA]</scope>
</reference>
<dbReference type="Proteomes" id="UP001642360">
    <property type="component" value="Unassembled WGS sequence"/>
</dbReference>
<name>A0ABC8SQ76_9AQUA</name>
<comment type="caution">
    <text evidence="2">The sequence shown here is derived from an EMBL/GenBank/DDBJ whole genome shotgun (WGS) entry which is preliminary data.</text>
</comment>
<proteinExistence type="predicted"/>
<feature type="domain" description="F-box associated beta-propeller type 3" evidence="1">
    <location>
        <begin position="108"/>
        <end position="363"/>
    </location>
</feature>
<keyword evidence="3" id="KW-1185">Reference proteome</keyword>
<dbReference type="InterPro" id="IPR013187">
    <property type="entry name" value="F-box-assoc_dom_typ3"/>
</dbReference>
<dbReference type="PANTHER" id="PTHR31111:SF136">
    <property type="entry name" value="F-BOX ASSOCIATED DOMAIN-CONTAINING PROTEIN"/>
    <property type="match status" value="1"/>
</dbReference>
<evidence type="ECO:0000313" key="2">
    <source>
        <dbReference type="EMBL" id="CAK9157344.1"/>
    </source>
</evidence>
<dbReference type="InterPro" id="IPR036047">
    <property type="entry name" value="F-box-like_dom_sf"/>
</dbReference>
<gene>
    <name evidence="2" type="ORF">ILEXP_LOCUS25896</name>
</gene>
<dbReference type="NCBIfam" id="TIGR01640">
    <property type="entry name" value="F_box_assoc_1"/>
    <property type="match status" value="1"/>
</dbReference>
<accession>A0ABC8SQ76</accession>
<evidence type="ECO:0000259" key="1">
    <source>
        <dbReference type="Pfam" id="PF08268"/>
    </source>
</evidence>
<evidence type="ECO:0000313" key="3">
    <source>
        <dbReference type="Proteomes" id="UP001642360"/>
    </source>
</evidence>